<dbReference type="EMBL" id="BQNB010009265">
    <property type="protein sequence ID" value="GJS61090.1"/>
    <property type="molecule type" value="Genomic_DNA"/>
</dbReference>
<feature type="domain" description="DNA helicase Pif1-like 2B" evidence="1">
    <location>
        <begin position="32"/>
        <end position="77"/>
    </location>
</feature>
<dbReference type="Gene3D" id="2.40.50.140">
    <property type="entry name" value="Nucleic acid-binding proteins"/>
    <property type="match status" value="1"/>
</dbReference>
<gene>
    <name evidence="2" type="ORF">Tco_0655874</name>
</gene>
<keyword evidence="2" id="KW-0547">Nucleotide-binding</keyword>
<organism evidence="2 3">
    <name type="scientific">Tanacetum coccineum</name>
    <dbReference type="NCBI Taxonomy" id="301880"/>
    <lineage>
        <taxon>Eukaryota</taxon>
        <taxon>Viridiplantae</taxon>
        <taxon>Streptophyta</taxon>
        <taxon>Embryophyta</taxon>
        <taxon>Tracheophyta</taxon>
        <taxon>Spermatophyta</taxon>
        <taxon>Magnoliopsida</taxon>
        <taxon>eudicotyledons</taxon>
        <taxon>Gunneridae</taxon>
        <taxon>Pentapetalae</taxon>
        <taxon>asterids</taxon>
        <taxon>campanulids</taxon>
        <taxon>Asterales</taxon>
        <taxon>Asteraceae</taxon>
        <taxon>Asteroideae</taxon>
        <taxon>Anthemideae</taxon>
        <taxon>Anthemidinae</taxon>
        <taxon>Tanacetum</taxon>
    </lineage>
</organism>
<dbReference type="Proteomes" id="UP001151760">
    <property type="component" value="Unassembled WGS sequence"/>
</dbReference>
<keyword evidence="2" id="KW-0378">Hydrolase</keyword>
<dbReference type="SUPFAM" id="SSF52540">
    <property type="entry name" value="P-loop containing nucleoside triphosphate hydrolases"/>
    <property type="match status" value="1"/>
</dbReference>
<evidence type="ECO:0000313" key="3">
    <source>
        <dbReference type="Proteomes" id="UP001151760"/>
    </source>
</evidence>
<evidence type="ECO:0000259" key="1">
    <source>
        <dbReference type="Pfam" id="PF21530"/>
    </source>
</evidence>
<keyword evidence="2" id="KW-0347">Helicase</keyword>
<sequence length="285" mass="32285">MVHGETTTYLSHDEATPVEHDGAETEMLYPVEHLNILKLPRFPPHRLELKVGAPVMLLRNVNVVGGLCNGTRMIVRQIMTKLIEVQIITGTKVGKKVFIYRISLIHKDPNLPFIFKRIQFPIKLCYAMTINKSQEQSLSKIGVYLPELIFGHRSTTSMELSMIAQLTPGSHNKTIEAKVYRKWIGKSLLDLTPSAFCCILLDREDVLDQSAVSATLETPTEVRACEEKSRLKTSSNGNIIEFTLWDEMAEHFEQAELEKMEQPVIIAVSSCRISKYKEAEESRAL</sequence>
<comment type="caution">
    <text evidence="2">The sequence shown here is derived from an EMBL/GenBank/DDBJ whole genome shotgun (WGS) entry which is preliminary data.</text>
</comment>
<proteinExistence type="predicted"/>
<evidence type="ECO:0000313" key="2">
    <source>
        <dbReference type="EMBL" id="GJS61090.1"/>
    </source>
</evidence>
<keyword evidence="2" id="KW-0067">ATP-binding</keyword>
<reference evidence="2" key="2">
    <citation type="submission" date="2022-01" db="EMBL/GenBank/DDBJ databases">
        <authorList>
            <person name="Yamashiro T."/>
            <person name="Shiraishi A."/>
            <person name="Satake H."/>
            <person name="Nakayama K."/>
        </authorList>
    </citation>
    <scope>NUCLEOTIDE SEQUENCE</scope>
</reference>
<dbReference type="GO" id="GO:0004386">
    <property type="term" value="F:helicase activity"/>
    <property type="evidence" value="ECO:0007669"/>
    <property type="project" value="UniProtKB-KW"/>
</dbReference>
<dbReference type="InterPro" id="IPR027417">
    <property type="entry name" value="P-loop_NTPase"/>
</dbReference>
<name>A0ABQ4X8C6_9ASTR</name>
<dbReference type="Pfam" id="PF21530">
    <property type="entry name" value="Pif1_2B_dom"/>
    <property type="match status" value="1"/>
</dbReference>
<reference evidence="2" key="1">
    <citation type="journal article" date="2022" name="Int. J. Mol. Sci.">
        <title>Draft Genome of Tanacetum Coccineum: Genomic Comparison of Closely Related Tanacetum-Family Plants.</title>
        <authorList>
            <person name="Yamashiro T."/>
            <person name="Shiraishi A."/>
            <person name="Nakayama K."/>
            <person name="Satake H."/>
        </authorList>
    </citation>
    <scope>NUCLEOTIDE SEQUENCE</scope>
</reference>
<accession>A0ABQ4X8C6</accession>
<dbReference type="PANTHER" id="PTHR23274:SF51">
    <property type="entry name" value="OS03G0423850 PROTEIN"/>
    <property type="match status" value="1"/>
</dbReference>
<protein>
    <submittedName>
        <fullName evidence="2">DNA helicase</fullName>
    </submittedName>
</protein>
<dbReference type="InterPro" id="IPR049163">
    <property type="entry name" value="Pif1-like_2B_dom"/>
</dbReference>
<dbReference type="InterPro" id="IPR012340">
    <property type="entry name" value="NA-bd_OB-fold"/>
</dbReference>
<keyword evidence="3" id="KW-1185">Reference proteome</keyword>
<dbReference type="PANTHER" id="PTHR23274">
    <property type="entry name" value="DNA HELICASE-RELATED"/>
    <property type="match status" value="1"/>
</dbReference>